<evidence type="ECO:0000313" key="5">
    <source>
        <dbReference type="EMBL" id="HIQ64920.1"/>
    </source>
</evidence>
<dbReference type="EMBL" id="DVFU01000079">
    <property type="protein sequence ID" value="HIQ64920.1"/>
    <property type="molecule type" value="Genomic_DNA"/>
</dbReference>
<dbReference type="SMART" id="SM00967">
    <property type="entry name" value="SpoU_sub_bind"/>
    <property type="match status" value="1"/>
</dbReference>
<dbReference type="GO" id="GO:0005829">
    <property type="term" value="C:cytosol"/>
    <property type="evidence" value="ECO:0007669"/>
    <property type="project" value="TreeGrafter"/>
</dbReference>
<dbReference type="GO" id="GO:0032259">
    <property type="term" value="P:methylation"/>
    <property type="evidence" value="ECO:0007669"/>
    <property type="project" value="UniProtKB-KW"/>
</dbReference>
<dbReference type="PANTHER" id="PTHR46429:SF1">
    <property type="entry name" value="23S RRNA (GUANOSINE-2'-O-)-METHYLTRANSFERASE RLMB"/>
    <property type="match status" value="1"/>
</dbReference>
<evidence type="ECO:0000259" key="4">
    <source>
        <dbReference type="SMART" id="SM00967"/>
    </source>
</evidence>
<dbReference type="InterPro" id="IPR004441">
    <property type="entry name" value="rRNA_MeTrfase_TrmH"/>
</dbReference>
<reference evidence="5" key="1">
    <citation type="submission" date="2020-10" db="EMBL/GenBank/DDBJ databases">
        <authorList>
            <person name="Gilroy R."/>
        </authorList>
    </citation>
    <scope>NUCLEOTIDE SEQUENCE</scope>
    <source>
        <strain evidence="5">CHK165-10780</strain>
    </source>
</reference>
<dbReference type="PANTHER" id="PTHR46429">
    <property type="entry name" value="23S RRNA (GUANOSINE-2'-O-)-METHYLTRANSFERASE RLMB"/>
    <property type="match status" value="1"/>
</dbReference>
<dbReference type="Pfam" id="PF08032">
    <property type="entry name" value="SpoU_sub_bind"/>
    <property type="match status" value="1"/>
</dbReference>
<proteinExistence type="inferred from homology"/>
<sequence>MLVYGKNVAIEYLRKNKKIKKIWIQDSFNDQTILSLIQKRQIGYKKCPKIELDRLANGVHQGIILEVEDYQYASLSDFLKNTNDGFLIILDHIEDPHNLGAIIRTCEAAGVDGIILPKDRSATVNATVLKTSVGTTENVKIAQVTNLVQAIQELKESGYWIVGTDMTNSTDYRKIDYTGKTAIIIGNEGSGMSRLVRESCDFIARIPMYGKVNSLNASVSAGIMIYEVLRQKNK</sequence>
<keyword evidence="2" id="KW-0489">Methyltransferase</keyword>
<dbReference type="InterPro" id="IPR029026">
    <property type="entry name" value="tRNA_m1G_MTases_N"/>
</dbReference>
<dbReference type="InterPro" id="IPR029064">
    <property type="entry name" value="Ribosomal_eL30-like_sf"/>
</dbReference>
<dbReference type="CDD" id="cd18103">
    <property type="entry name" value="SpoU-like_RlmB"/>
    <property type="match status" value="1"/>
</dbReference>
<gene>
    <name evidence="5" type="primary">rlmB</name>
    <name evidence="5" type="ORF">IAC85_04185</name>
</gene>
<reference evidence="5" key="2">
    <citation type="journal article" date="2021" name="PeerJ">
        <title>Extensive microbial diversity within the chicken gut microbiome revealed by metagenomics and culture.</title>
        <authorList>
            <person name="Gilroy R."/>
            <person name="Ravi A."/>
            <person name="Getino M."/>
            <person name="Pursley I."/>
            <person name="Horton D.L."/>
            <person name="Alikhan N.F."/>
            <person name="Baker D."/>
            <person name="Gharbi K."/>
            <person name="Hall N."/>
            <person name="Watson M."/>
            <person name="Adriaenssens E.M."/>
            <person name="Foster-Nyarko E."/>
            <person name="Jarju S."/>
            <person name="Secka A."/>
            <person name="Antonio M."/>
            <person name="Oren A."/>
            <person name="Chaudhuri R.R."/>
            <person name="La Ragione R."/>
            <person name="Hildebrand F."/>
            <person name="Pallen M.J."/>
        </authorList>
    </citation>
    <scope>NUCLEOTIDE SEQUENCE</scope>
    <source>
        <strain evidence="5">CHK165-10780</strain>
    </source>
</reference>
<evidence type="ECO:0000256" key="3">
    <source>
        <dbReference type="ARBA" id="ARBA00022679"/>
    </source>
</evidence>
<evidence type="ECO:0000256" key="2">
    <source>
        <dbReference type="ARBA" id="ARBA00022603"/>
    </source>
</evidence>
<dbReference type="InterPro" id="IPR029028">
    <property type="entry name" value="Alpha/beta_knot_MTases"/>
</dbReference>
<evidence type="ECO:0000313" key="6">
    <source>
        <dbReference type="Proteomes" id="UP000886725"/>
    </source>
</evidence>
<organism evidence="5 6">
    <name type="scientific">Candidatus Faecenecus gallistercoris</name>
    <dbReference type="NCBI Taxonomy" id="2840793"/>
    <lineage>
        <taxon>Bacteria</taxon>
        <taxon>Bacillati</taxon>
        <taxon>Bacillota</taxon>
        <taxon>Bacillota incertae sedis</taxon>
        <taxon>Candidatus Faecenecus</taxon>
    </lineage>
</organism>
<dbReference type="NCBIfam" id="TIGR00186">
    <property type="entry name" value="rRNA_methyl_3"/>
    <property type="match status" value="1"/>
</dbReference>
<comment type="caution">
    <text evidence="5">The sequence shown here is derived from an EMBL/GenBank/DDBJ whole genome shotgun (WGS) entry which is preliminary data.</text>
</comment>
<feature type="domain" description="RNA 2-O ribose methyltransferase substrate binding" evidence="4">
    <location>
        <begin position="2"/>
        <end position="73"/>
    </location>
</feature>
<dbReference type="SUPFAM" id="SSF55315">
    <property type="entry name" value="L30e-like"/>
    <property type="match status" value="1"/>
</dbReference>
<name>A0A9D0Z1U7_9FIRM</name>
<accession>A0A9D0Z1U7</accession>
<dbReference type="Gene3D" id="3.30.1330.30">
    <property type="match status" value="1"/>
</dbReference>
<dbReference type="Pfam" id="PF00588">
    <property type="entry name" value="SpoU_methylase"/>
    <property type="match status" value="1"/>
</dbReference>
<keyword evidence="3" id="KW-0808">Transferase</keyword>
<dbReference type="Proteomes" id="UP000886725">
    <property type="component" value="Unassembled WGS sequence"/>
</dbReference>
<dbReference type="SUPFAM" id="SSF75217">
    <property type="entry name" value="alpha/beta knot"/>
    <property type="match status" value="1"/>
</dbReference>
<dbReference type="FunFam" id="3.40.1280.10:FF:000008">
    <property type="entry name" value="Group 3 RNA methyltransferase TrmH"/>
    <property type="match status" value="1"/>
</dbReference>
<dbReference type="InterPro" id="IPR001537">
    <property type="entry name" value="SpoU_MeTrfase"/>
</dbReference>
<dbReference type="GO" id="GO:0008173">
    <property type="term" value="F:RNA methyltransferase activity"/>
    <property type="evidence" value="ECO:0007669"/>
    <property type="project" value="InterPro"/>
</dbReference>
<dbReference type="Gene3D" id="3.40.1280.10">
    <property type="match status" value="1"/>
</dbReference>
<protein>
    <submittedName>
        <fullName evidence="5">23S rRNA (Guanosine(2251)-2'-O)-methyltransferase RlmB</fullName>
    </submittedName>
</protein>
<dbReference type="GO" id="GO:0003723">
    <property type="term" value="F:RNA binding"/>
    <property type="evidence" value="ECO:0007669"/>
    <property type="project" value="InterPro"/>
</dbReference>
<dbReference type="InterPro" id="IPR013123">
    <property type="entry name" value="SpoU_subst-bd"/>
</dbReference>
<comment type="similarity">
    <text evidence="1">Belongs to the class IV-like SAM-binding methyltransferase superfamily. RNA methyltransferase TrmH family.</text>
</comment>
<dbReference type="AlphaFoldDB" id="A0A9D0Z1U7"/>
<dbReference type="GO" id="GO:0006396">
    <property type="term" value="P:RNA processing"/>
    <property type="evidence" value="ECO:0007669"/>
    <property type="project" value="InterPro"/>
</dbReference>
<evidence type="ECO:0000256" key="1">
    <source>
        <dbReference type="ARBA" id="ARBA00007228"/>
    </source>
</evidence>